<evidence type="ECO:0000256" key="1">
    <source>
        <dbReference type="SAM" id="MobiDB-lite"/>
    </source>
</evidence>
<sequence length="288" mass="31984">MAARDSDGTQGGLTVPATRTRKRGLTVSAPHPDDLKKAKVEPPPLPLLGKPVSLATTSQPVDAVPPESTPQTALKTKPVVAVAEPASEAQEEESSAPLTTKEELEAERTYWAEARKERIFRLPGDGPHTFFVFCEAINGIFHGVEDDVQYFVQKSTMMDVMAKTEEMDEDEEEEARELTSEIMDQGGFWEPVINEDDAKTEEAKALQKVLSDVKSTGYADWYEVTVQKAKPAKGVPALEIKKWRMRLNWYKVAEDQQCSWWITGVALPDEESSEAALIISENVPPYYA</sequence>
<accession>A0A4V2MXA8</accession>
<feature type="compositionally biased region" description="Basic and acidic residues" evidence="1">
    <location>
        <begin position="31"/>
        <end position="40"/>
    </location>
</feature>
<comment type="caution">
    <text evidence="2">The sequence shown here is derived from an EMBL/GenBank/DDBJ whole genome shotgun (WGS) entry which is preliminary data.</text>
</comment>
<organism evidence="2 3">
    <name type="scientific">Steccherinum ochraceum</name>
    <dbReference type="NCBI Taxonomy" id="92696"/>
    <lineage>
        <taxon>Eukaryota</taxon>
        <taxon>Fungi</taxon>
        <taxon>Dikarya</taxon>
        <taxon>Basidiomycota</taxon>
        <taxon>Agaricomycotina</taxon>
        <taxon>Agaricomycetes</taxon>
        <taxon>Polyporales</taxon>
        <taxon>Steccherinaceae</taxon>
        <taxon>Steccherinum</taxon>
    </lineage>
</organism>
<reference evidence="2 3" key="1">
    <citation type="submission" date="2018-11" db="EMBL/GenBank/DDBJ databases">
        <title>Genome assembly of Steccherinum ochraceum LE-BIN_3174, the white-rot fungus of the Steccherinaceae family (The Residual Polyporoid clade, Polyporales, Basidiomycota).</title>
        <authorList>
            <person name="Fedorova T.V."/>
            <person name="Glazunova O.A."/>
            <person name="Landesman E.O."/>
            <person name="Moiseenko K.V."/>
            <person name="Psurtseva N.V."/>
            <person name="Savinova O.S."/>
            <person name="Shakhova N.V."/>
            <person name="Tyazhelova T.V."/>
            <person name="Vasina D.V."/>
        </authorList>
    </citation>
    <scope>NUCLEOTIDE SEQUENCE [LARGE SCALE GENOMIC DNA]</scope>
    <source>
        <strain evidence="2 3">LE-BIN_3174</strain>
    </source>
</reference>
<evidence type="ECO:0000313" key="2">
    <source>
        <dbReference type="EMBL" id="TCD69447.1"/>
    </source>
</evidence>
<evidence type="ECO:0000313" key="3">
    <source>
        <dbReference type="Proteomes" id="UP000292702"/>
    </source>
</evidence>
<dbReference type="EMBL" id="RWJN01000041">
    <property type="protein sequence ID" value="TCD69447.1"/>
    <property type="molecule type" value="Genomic_DNA"/>
</dbReference>
<feature type="region of interest" description="Disordered" evidence="1">
    <location>
        <begin position="1"/>
        <end position="104"/>
    </location>
</feature>
<dbReference type="AlphaFoldDB" id="A0A4V2MXA8"/>
<name>A0A4V2MXA8_9APHY</name>
<proteinExistence type="predicted"/>
<dbReference type="Proteomes" id="UP000292702">
    <property type="component" value="Unassembled WGS sequence"/>
</dbReference>
<protein>
    <submittedName>
        <fullName evidence="2">Uncharacterized protein</fullName>
    </submittedName>
</protein>
<feature type="compositionally biased region" description="Low complexity" evidence="1">
    <location>
        <begin position="78"/>
        <end position="88"/>
    </location>
</feature>
<keyword evidence="3" id="KW-1185">Reference proteome</keyword>
<gene>
    <name evidence="2" type="ORF">EIP91_007573</name>
</gene>
<dbReference type="OrthoDB" id="2803964at2759"/>